<feature type="region of interest" description="Disordered" evidence="1">
    <location>
        <begin position="1"/>
        <end position="60"/>
    </location>
</feature>
<feature type="compositionally biased region" description="Basic residues" evidence="1">
    <location>
        <begin position="9"/>
        <end position="18"/>
    </location>
</feature>
<gene>
    <name evidence="2" type="ORF">PAXRUDRAFT_694027</name>
</gene>
<reference evidence="2 3" key="1">
    <citation type="submission" date="2014-04" db="EMBL/GenBank/DDBJ databases">
        <authorList>
            <consortium name="DOE Joint Genome Institute"/>
            <person name="Kuo A."/>
            <person name="Kohler A."/>
            <person name="Jargeat P."/>
            <person name="Nagy L.G."/>
            <person name="Floudas D."/>
            <person name="Copeland A."/>
            <person name="Barry K.W."/>
            <person name="Cichocki N."/>
            <person name="Veneault-Fourrey C."/>
            <person name="LaButti K."/>
            <person name="Lindquist E.A."/>
            <person name="Lipzen A."/>
            <person name="Lundell T."/>
            <person name="Morin E."/>
            <person name="Murat C."/>
            <person name="Sun H."/>
            <person name="Tunlid A."/>
            <person name="Henrissat B."/>
            <person name="Grigoriev I.V."/>
            <person name="Hibbett D.S."/>
            <person name="Martin F."/>
            <person name="Nordberg H.P."/>
            <person name="Cantor M.N."/>
            <person name="Hua S.X."/>
        </authorList>
    </citation>
    <scope>NUCLEOTIDE SEQUENCE [LARGE SCALE GENOMIC DNA]</scope>
    <source>
        <strain evidence="2 3">Ve08.2h10</strain>
    </source>
</reference>
<name>A0A0D0DKP8_9AGAM</name>
<proteinExistence type="predicted"/>
<protein>
    <submittedName>
        <fullName evidence="2">Uncharacterized protein</fullName>
    </submittedName>
</protein>
<evidence type="ECO:0000313" key="3">
    <source>
        <dbReference type="Proteomes" id="UP000054538"/>
    </source>
</evidence>
<keyword evidence="3" id="KW-1185">Reference proteome</keyword>
<evidence type="ECO:0000313" key="2">
    <source>
        <dbReference type="EMBL" id="KIK86296.1"/>
    </source>
</evidence>
<evidence type="ECO:0000256" key="1">
    <source>
        <dbReference type="SAM" id="MobiDB-lite"/>
    </source>
</evidence>
<dbReference type="HOGENOM" id="CLU_2942481_0_0_1"/>
<sequence length="60" mass="6649">MFALVSRYQRARGPKHPASRPPVSHQITPQDQSRHRPPPTHQCAHLPARPLPESPLAGDA</sequence>
<accession>A0A0D0DKP8</accession>
<dbReference type="EMBL" id="KN825557">
    <property type="protein sequence ID" value="KIK86296.1"/>
    <property type="molecule type" value="Genomic_DNA"/>
</dbReference>
<dbReference type="AlphaFoldDB" id="A0A0D0DKP8"/>
<organism evidence="2 3">
    <name type="scientific">Paxillus rubicundulus Ve08.2h10</name>
    <dbReference type="NCBI Taxonomy" id="930991"/>
    <lineage>
        <taxon>Eukaryota</taxon>
        <taxon>Fungi</taxon>
        <taxon>Dikarya</taxon>
        <taxon>Basidiomycota</taxon>
        <taxon>Agaricomycotina</taxon>
        <taxon>Agaricomycetes</taxon>
        <taxon>Agaricomycetidae</taxon>
        <taxon>Boletales</taxon>
        <taxon>Paxilineae</taxon>
        <taxon>Paxillaceae</taxon>
        <taxon>Paxillus</taxon>
    </lineage>
</organism>
<reference evidence="3" key="2">
    <citation type="submission" date="2015-01" db="EMBL/GenBank/DDBJ databases">
        <title>Evolutionary Origins and Diversification of the Mycorrhizal Mutualists.</title>
        <authorList>
            <consortium name="DOE Joint Genome Institute"/>
            <consortium name="Mycorrhizal Genomics Consortium"/>
            <person name="Kohler A."/>
            <person name="Kuo A."/>
            <person name="Nagy L.G."/>
            <person name="Floudas D."/>
            <person name="Copeland A."/>
            <person name="Barry K.W."/>
            <person name="Cichocki N."/>
            <person name="Veneault-Fourrey C."/>
            <person name="LaButti K."/>
            <person name="Lindquist E.A."/>
            <person name="Lipzen A."/>
            <person name="Lundell T."/>
            <person name="Morin E."/>
            <person name="Murat C."/>
            <person name="Riley R."/>
            <person name="Ohm R."/>
            <person name="Sun H."/>
            <person name="Tunlid A."/>
            <person name="Henrissat B."/>
            <person name="Grigoriev I.V."/>
            <person name="Hibbett D.S."/>
            <person name="Martin F."/>
        </authorList>
    </citation>
    <scope>NUCLEOTIDE SEQUENCE [LARGE SCALE GENOMIC DNA]</scope>
    <source>
        <strain evidence="3">Ve08.2h10</strain>
    </source>
</reference>
<dbReference type="Proteomes" id="UP000054538">
    <property type="component" value="Unassembled WGS sequence"/>
</dbReference>
<dbReference type="InParanoid" id="A0A0D0DKP8"/>